<dbReference type="SUPFAM" id="SSF101898">
    <property type="entry name" value="NHL repeat"/>
    <property type="match status" value="1"/>
</dbReference>
<keyword evidence="3" id="KW-0472">Membrane</keyword>
<sequence length="444" mass="46569">MKTFINILAKGINQYLLAGALFIMIAFVSCKKEKVPAHDPASPISISTFIPAQGSGGTEVLISGTNFSTDTSQISVTLNGFKLKVIGANTKQMMVVVPKKAGSGPIVVTIGKGTATSTDNFTYQYTRTVTTLAGSGKAGFANGKGTDAMFDFSGQSWYRSCGVTVDDNLNVYVADPGNHCIRKIDTAGNVSTLAGNPQVSGYADGKGGAANFSLPYDVAVDAQGNVYSVDPGNYDIRKISPDGTATTWAWGNQSPWSIAVDRTTGYIYYSSCSSPGNIYQVSAQWTTKQVISGLNYPAGIKFDKAGNLYVSVNGDQVIRKFNAGDWKGSIIAGQLGVSGYLNGAAATAKFAYPWGIAVDNSSNIYVAGNGTWDGGSYNPDQSIRFIQANTFDVSTFAGSGTAGYADAIGGSALFSAPTGVAVDKNGTVYVLDKNNNRIRKIVSE</sequence>
<keyword evidence="3" id="KW-1133">Transmembrane helix</keyword>
<organism evidence="5 6">
    <name type="scientific">Mucilaginibacter gossypii</name>
    <dbReference type="NCBI Taxonomy" id="551996"/>
    <lineage>
        <taxon>Bacteria</taxon>
        <taxon>Pseudomonadati</taxon>
        <taxon>Bacteroidota</taxon>
        <taxon>Sphingobacteriia</taxon>
        <taxon>Sphingobacteriales</taxon>
        <taxon>Sphingobacteriaceae</taxon>
        <taxon>Mucilaginibacter</taxon>
    </lineage>
</organism>
<dbReference type="EMBL" id="FNCG01000002">
    <property type="protein sequence ID" value="SDG19156.1"/>
    <property type="molecule type" value="Genomic_DNA"/>
</dbReference>
<evidence type="ECO:0000256" key="2">
    <source>
        <dbReference type="PROSITE-ProRule" id="PRU00504"/>
    </source>
</evidence>
<dbReference type="STRING" id="551996.SAMN05192573_102481"/>
<proteinExistence type="predicted"/>
<dbReference type="PROSITE" id="PS51125">
    <property type="entry name" value="NHL"/>
    <property type="match status" value="1"/>
</dbReference>
<dbReference type="InterPro" id="IPR011042">
    <property type="entry name" value="6-blade_b-propeller_TolB-like"/>
</dbReference>
<evidence type="ECO:0000313" key="5">
    <source>
        <dbReference type="EMBL" id="SDG19156.1"/>
    </source>
</evidence>
<dbReference type="Gene3D" id="2.60.40.10">
    <property type="entry name" value="Immunoglobulins"/>
    <property type="match status" value="1"/>
</dbReference>
<protein>
    <submittedName>
        <fullName evidence="5">NHL repeat-containing protein</fullName>
    </submittedName>
</protein>
<accession>A0A1G7S800</accession>
<keyword evidence="6" id="KW-1185">Reference proteome</keyword>
<feature type="transmembrane region" description="Helical" evidence="3">
    <location>
        <begin position="12"/>
        <end position="29"/>
    </location>
</feature>
<dbReference type="Pfam" id="PF01833">
    <property type="entry name" value="TIG"/>
    <property type="match status" value="1"/>
</dbReference>
<dbReference type="InterPro" id="IPR002909">
    <property type="entry name" value="IPT_dom"/>
</dbReference>
<name>A0A1G7S800_9SPHI</name>
<dbReference type="PROSITE" id="PS51257">
    <property type="entry name" value="PROKAR_LIPOPROTEIN"/>
    <property type="match status" value="1"/>
</dbReference>
<dbReference type="Gene3D" id="2.120.10.30">
    <property type="entry name" value="TolB, C-terminal domain"/>
    <property type="match status" value="1"/>
</dbReference>
<dbReference type="SUPFAM" id="SSF81296">
    <property type="entry name" value="E set domains"/>
    <property type="match status" value="1"/>
</dbReference>
<dbReference type="InterPro" id="IPR001258">
    <property type="entry name" value="NHL_repeat"/>
</dbReference>
<dbReference type="AlphaFoldDB" id="A0A1G7S800"/>
<dbReference type="Pfam" id="PF01436">
    <property type="entry name" value="NHL"/>
    <property type="match status" value="2"/>
</dbReference>
<keyword evidence="3" id="KW-0812">Transmembrane</keyword>
<evidence type="ECO:0000259" key="4">
    <source>
        <dbReference type="SMART" id="SM00429"/>
    </source>
</evidence>
<evidence type="ECO:0000256" key="3">
    <source>
        <dbReference type="SAM" id="Phobius"/>
    </source>
</evidence>
<reference evidence="6" key="1">
    <citation type="submission" date="2016-10" db="EMBL/GenBank/DDBJ databases">
        <authorList>
            <person name="Varghese N."/>
            <person name="Submissions S."/>
        </authorList>
    </citation>
    <scope>NUCLEOTIDE SEQUENCE [LARGE SCALE GENOMIC DNA]</scope>
    <source>
        <strain evidence="6">Gh-67</strain>
    </source>
</reference>
<feature type="domain" description="IPT/TIG" evidence="4">
    <location>
        <begin position="43"/>
        <end position="124"/>
    </location>
</feature>
<dbReference type="InterPro" id="IPR013783">
    <property type="entry name" value="Ig-like_fold"/>
</dbReference>
<dbReference type="CDD" id="cd00603">
    <property type="entry name" value="IPT_PCSR"/>
    <property type="match status" value="1"/>
</dbReference>
<dbReference type="RefSeq" id="WP_218134358.1">
    <property type="nucleotide sequence ID" value="NZ_FNCG01000002.1"/>
</dbReference>
<dbReference type="PANTHER" id="PTHR13833:SF71">
    <property type="entry name" value="NHL DOMAIN-CONTAINING PROTEIN"/>
    <property type="match status" value="1"/>
</dbReference>
<gene>
    <name evidence="5" type="ORF">SAMN05192573_102481</name>
</gene>
<dbReference type="InterPro" id="IPR014756">
    <property type="entry name" value="Ig_E-set"/>
</dbReference>
<evidence type="ECO:0000313" key="6">
    <source>
        <dbReference type="Proteomes" id="UP000199705"/>
    </source>
</evidence>
<dbReference type="Proteomes" id="UP000199705">
    <property type="component" value="Unassembled WGS sequence"/>
</dbReference>
<evidence type="ECO:0000256" key="1">
    <source>
        <dbReference type="ARBA" id="ARBA00022737"/>
    </source>
</evidence>
<dbReference type="SMART" id="SM00429">
    <property type="entry name" value="IPT"/>
    <property type="match status" value="1"/>
</dbReference>
<feature type="repeat" description="NHL" evidence="2">
    <location>
        <begin position="408"/>
        <end position="438"/>
    </location>
</feature>
<dbReference type="PANTHER" id="PTHR13833">
    <property type="match status" value="1"/>
</dbReference>
<dbReference type="Gene3D" id="2.40.10.500">
    <property type="match status" value="1"/>
</dbReference>
<keyword evidence="1" id="KW-0677">Repeat</keyword>